<dbReference type="KEGG" id="iho:Igni_1392"/>
<protein>
    <recommendedName>
        <fullName evidence="4">DUF460 domain-containing protein</fullName>
    </recommendedName>
</protein>
<dbReference type="Proteomes" id="UP000000262">
    <property type="component" value="Chromosome"/>
</dbReference>
<evidence type="ECO:0008006" key="4">
    <source>
        <dbReference type="Google" id="ProtNLM"/>
    </source>
</evidence>
<dbReference type="Pfam" id="PF04312">
    <property type="entry name" value="DUF460"/>
    <property type="match status" value="1"/>
</dbReference>
<feature type="coiled-coil region" evidence="1">
    <location>
        <begin position="438"/>
        <end position="518"/>
    </location>
</feature>
<keyword evidence="1" id="KW-0175">Coiled coil</keyword>
<reference evidence="2 3" key="1">
    <citation type="journal article" date="2008" name="Genome Biol.">
        <title>A genomic analysis of the archaeal system Ignicoccus hospitalis-Nanoarchaeum equitans.</title>
        <authorList>
            <person name="Podar M."/>
            <person name="Anderson I."/>
            <person name="Makarova K.S."/>
            <person name="Elkins J.G."/>
            <person name="Ivanova N."/>
            <person name="Wall M.A."/>
            <person name="Lykidis A."/>
            <person name="Mavromatis K."/>
            <person name="Sun H."/>
            <person name="Hudson M.E."/>
            <person name="Chen W."/>
            <person name="Deciu C."/>
            <person name="Hutchison D."/>
            <person name="Eads J.R."/>
            <person name="Anderson A."/>
            <person name="Fernandes F."/>
            <person name="Szeto E."/>
            <person name="Lapidus A."/>
            <person name="Kyrpides N.C."/>
            <person name="Saier M.H.Jr."/>
            <person name="Richardson P.M."/>
            <person name="Rachel R."/>
            <person name="Huber H."/>
            <person name="Eisen J.A."/>
            <person name="Koonin E.V."/>
            <person name="Keller M."/>
            <person name="Stetter K.O."/>
        </authorList>
    </citation>
    <scope>NUCLEOTIDE SEQUENCE [LARGE SCALE GENOMIC DNA]</scope>
    <source>
        <strain evidence="3">KIN4/I / DSM 18386 / JCM 14125</strain>
    </source>
</reference>
<evidence type="ECO:0000313" key="3">
    <source>
        <dbReference type="Proteomes" id="UP000000262"/>
    </source>
</evidence>
<dbReference type="InterPro" id="IPR007408">
    <property type="entry name" value="DUF460"/>
</dbReference>
<evidence type="ECO:0000256" key="1">
    <source>
        <dbReference type="SAM" id="Coils"/>
    </source>
</evidence>
<accession>A8ACB6</accession>
<dbReference type="PANTHER" id="PTHR40707">
    <property type="entry name" value="POSSIBLE NUCLEASE OF RNASE H FOLD, RUVC/YQGF FAMILY"/>
    <property type="match status" value="1"/>
</dbReference>
<dbReference type="EMBL" id="CP000816">
    <property type="protein sequence ID" value="ABU82568.1"/>
    <property type="molecule type" value="Genomic_DNA"/>
</dbReference>
<gene>
    <name evidence="2" type="ordered locus">Igni_1392</name>
</gene>
<name>A8ACB6_IGNH4</name>
<dbReference type="PhylomeDB" id="A8ACB6"/>
<dbReference type="STRING" id="453591.Igni_1392"/>
<dbReference type="PANTHER" id="PTHR40707:SF1">
    <property type="entry name" value="DUF460 DOMAIN-CONTAINING PROTEIN"/>
    <property type="match status" value="1"/>
</dbReference>
<organism evidence="2 3">
    <name type="scientific">Ignicoccus hospitalis (strain KIN4/I / DSM 18386 / JCM 14125)</name>
    <dbReference type="NCBI Taxonomy" id="453591"/>
    <lineage>
        <taxon>Archaea</taxon>
        <taxon>Thermoproteota</taxon>
        <taxon>Thermoprotei</taxon>
        <taxon>Desulfurococcales</taxon>
        <taxon>Desulfurococcaceae</taxon>
        <taxon>Ignicoccus</taxon>
    </lineage>
</organism>
<sequence length="648" mass="73180">MVAVDLEPGSPPGIKGKFHLVLVDCDGKVIIDKRVDIKKLIRILWEFRPKLIAVDNLTELGENQRELIKFLNLIPPETEVVQVTRVDGEFVDLRELLKVHGMRFTSEKLTPRETALALAFLALKGVGTKVKVFEEKTKIIVTKGRTPRAGGSSMNRFVRATRNAVIETVNEIKSTLEKEGLDYDLFIRKSDGSIDSATFIVYAPRKSLEGLVKPVSSSAVRVKVRPVVTRKFMFEDEEQRTKELLVVGIDPGIKTGLAILNVEGEVLFLGSFKNADRGELVSLINKFGLPIIIATDTSPPSHTAKKLAATLNAELYYPKNSLSVKEKERIAEEYRARGVNVEDSHQRDALAAAHKALNAIKGKIEKVENYLERIGLDVDRDRVRLSVLKEGRSIADVVEEEIGELIKEEGGEEDVYPTAQQPKRNDLEGGGLKSALKLAYLEAENVSLKLKIKELEATIEKLNLELNLIRRQIEDEVERKVSSIKESYSQLTRKVEELQRINEELSSLLEKAGEAALKVERGEAFVALYLDDITFTSKFPEHEIEELPTRAILANKVEALNEDFIEKILENNIMLFASEINEKTKKELEDRGIPVITASGEVYGRYAVLPIDLKDEWNERMEKLKSMRQMQVEDLEKLLQEYRASRWK</sequence>
<keyword evidence="3" id="KW-1185">Reference proteome</keyword>
<dbReference type="HOGENOM" id="CLU_027052_1_0_2"/>
<dbReference type="eggNOG" id="arCOG04219">
    <property type="taxonomic scope" value="Archaea"/>
</dbReference>
<dbReference type="AlphaFoldDB" id="A8ACB6"/>
<evidence type="ECO:0000313" key="2">
    <source>
        <dbReference type="EMBL" id="ABU82568.1"/>
    </source>
</evidence>
<proteinExistence type="predicted"/>